<keyword evidence="1" id="KW-1133">Transmembrane helix</keyword>
<dbReference type="EMBL" id="JAHESE010000027">
    <property type="protein sequence ID" value="MBT1710919.1"/>
    <property type="molecule type" value="Genomic_DNA"/>
</dbReference>
<proteinExistence type="predicted"/>
<keyword evidence="3" id="KW-1185">Reference proteome</keyword>
<name>A0AAP2E2M0_9BACT</name>
<feature type="transmembrane region" description="Helical" evidence="1">
    <location>
        <begin position="12"/>
        <end position="32"/>
    </location>
</feature>
<sequence>MNIWNRSTRIPEIYGTAIALGLIVYFFFMYAVGLIHVVELRLLNLVIMLAGVYYALKQFTRTHNGQLNYFRAMAIGVGAAAIGSATFAAFLFFYLKIDTNLMQSLIKNEPMGPYLNAYIASFMVLLEGLFSGLFVTFVLLNWVRTDQVNQPVG</sequence>
<evidence type="ECO:0000313" key="3">
    <source>
        <dbReference type="Proteomes" id="UP001319080"/>
    </source>
</evidence>
<keyword evidence="1" id="KW-0472">Membrane</keyword>
<feature type="transmembrane region" description="Helical" evidence="1">
    <location>
        <begin position="38"/>
        <end position="56"/>
    </location>
</feature>
<dbReference type="InterPro" id="IPR025250">
    <property type="entry name" value="DUF4199"/>
</dbReference>
<accession>A0AAP2E2M0</accession>
<gene>
    <name evidence="2" type="ORF">KK062_21935</name>
</gene>
<dbReference type="Proteomes" id="UP001319080">
    <property type="component" value="Unassembled WGS sequence"/>
</dbReference>
<keyword evidence="1" id="KW-0812">Transmembrane</keyword>
<protein>
    <recommendedName>
        <fullName evidence="4">DUF4199 domain-containing protein</fullName>
    </recommendedName>
</protein>
<feature type="transmembrane region" description="Helical" evidence="1">
    <location>
        <begin position="115"/>
        <end position="140"/>
    </location>
</feature>
<dbReference type="AlphaFoldDB" id="A0AAP2E2M0"/>
<evidence type="ECO:0000256" key="1">
    <source>
        <dbReference type="SAM" id="Phobius"/>
    </source>
</evidence>
<feature type="transmembrane region" description="Helical" evidence="1">
    <location>
        <begin position="68"/>
        <end position="95"/>
    </location>
</feature>
<dbReference type="RefSeq" id="WP_254086493.1">
    <property type="nucleotide sequence ID" value="NZ_JAHESE010000027.1"/>
</dbReference>
<evidence type="ECO:0000313" key="2">
    <source>
        <dbReference type="EMBL" id="MBT1710919.1"/>
    </source>
</evidence>
<comment type="caution">
    <text evidence="2">The sequence shown here is derived from an EMBL/GenBank/DDBJ whole genome shotgun (WGS) entry which is preliminary data.</text>
</comment>
<evidence type="ECO:0008006" key="4">
    <source>
        <dbReference type="Google" id="ProtNLM"/>
    </source>
</evidence>
<dbReference type="Pfam" id="PF13858">
    <property type="entry name" value="DUF4199"/>
    <property type="match status" value="1"/>
</dbReference>
<reference evidence="2 3" key="1">
    <citation type="submission" date="2021-05" db="EMBL/GenBank/DDBJ databases">
        <title>A Polyphasic approach of four new species of the genus Ohtaekwangia: Ohtaekwangia histidinii sp. nov., Ohtaekwangia cretensis sp. nov., Ohtaekwangia indiensis sp. nov., Ohtaekwangia reichenbachii sp. nov. from diverse environment.</title>
        <authorList>
            <person name="Octaviana S."/>
        </authorList>
    </citation>
    <scope>NUCLEOTIDE SEQUENCE [LARGE SCALE GENOMIC DNA]</scope>
    <source>
        <strain evidence="2 3">PWU5</strain>
    </source>
</reference>
<organism evidence="2 3">
    <name type="scientific">Dawidia cretensis</name>
    <dbReference type="NCBI Taxonomy" id="2782350"/>
    <lineage>
        <taxon>Bacteria</taxon>
        <taxon>Pseudomonadati</taxon>
        <taxon>Bacteroidota</taxon>
        <taxon>Cytophagia</taxon>
        <taxon>Cytophagales</taxon>
        <taxon>Chryseotaleaceae</taxon>
        <taxon>Dawidia</taxon>
    </lineage>
</organism>